<name>A0ABQ9BWQ0_9ROSI</name>
<evidence type="ECO:0000313" key="2">
    <source>
        <dbReference type="EMBL" id="KAJ6391628.1"/>
    </source>
</evidence>
<feature type="region of interest" description="Disordered" evidence="1">
    <location>
        <begin position="1"/>
        <end position="30"/>
    </location>
</feature>
<comment type="caution">
    <text evidence="2">The sequence shown here is derived from an EMBL/GenBank/DDBJ whole genome shotgun (WGS) entry which is preliminary data.</text>
</comment>
<gene>
    <name evidence="2" type="ORF">OIU77_025574</name>
</gene>
<evidence type="ECO:0008006" key="4">
    <source>
        <dbReference type="Google" id="ProtNLM"/>
    </source>
</evidence>
<reference evidence="2" key="1">
    <citation type="submission" date="2022-10" db="EMBL/GenBank/DDBJ databases">
        <authorList>
            <person name="Hyden B.L."/>
            <person name="Feng K."/>
            <person name="Yates T."/>
            <person name="Jawdy S."/>
            <person name="Smart L.B."/>
            <person name="Muchero W."/>
        </authorList>
    </citation>
    <scope>NUCLEOTIDE SEQUENCE</scope>
    <source>
        <tissue evidence="2">Shoot tip</tissue>
    </source>
</reference>
<evidence type="ECO:0000256" key="1">
    <source>
        <dbReference type="SAM" id="MobiDB-lite"/>
    </source>
</evidence>
<reference evidence="2" key="2">
    <citation type="journal article" date="2023" name="Int. J. Mol. Sci.">
        <title>De Novo Assembly and Annotation of 11 Diverse Shrub Willow (Salix) Genomes Reveals Novel Gene Organization in Sex-Linked Regions.</title>
        <authorList>
            <person name="Hyden B."/>
            <person name="Feng K."/>
            <person name="Yates T.B."/>
            <person name="Jawdy S."/>
            <person name="Cereghino C."/>
            <person name="Smart L.B."/>
            <person name="Muchero W."/>
        </authorList>
    </citation>
    <scope>NUCLEOTIDE SEQUENCE</scope>
    <source>
        <tissue evidence="2">Shoot tip</tissue>
    </source>
</reference>
<accession>A0ABQ9BWQ0</accession>
<sequence>MKKKRKRKGIPRERGRESRERRALDRRHERSRRAIAMHWRFIKRSCRKGKKKKMLSPQQLIGCLLHHQFSDSKN</sequence>
<dbReference type="Proteomes" id="UP001141253">
    <property type="component" value="Chromosome 2"/>
</dbReference>
<protein>
    <recommendedName>
        <fullName evidence="4">Ribosomal protein S14</fullName>
    </recommendedName>
</protein>
<organism evidence="2 3">
    <name type="scientific">Salix suchowensis</name>
    <dbReference type="NCBI Taxonomy" id="1278906"/>
    <lineage>
        <taxon>Eukaryota</taxon>
        <taxon>Viridiplantae</taxon>
        <taxon>Streptophyta</taxon>
        <taxon>Embryophyta</taxon>
        <taxon>Tracheophyta</taxon>
        <taxon>Spermatophyta</taxon>
        <taxon>Magnoliopsida</taxon>
        <taxon>eudicotyledons</taxon>
        <taxon>Gunneridae</taxon>
        <taxon>Pentapetalae</taxon>
        <taxon>rosids</taxon>
        <taxon>fabids</taxon>
        <taxon>Malpighiales</taxon>
        <taxon>Salicaceae</taxon>
        <taxon>Saliceae</taxon>
        <taxon>Salix</taxon>
    </lineage>
</organism>
<feature type="compositionally biased region" description="Basic and acidic residues" evidence="1">
    <location>
        <begin position="10"/>
        <end position="28"/>
    </location>
</feature>
<proteinExistence type="predicted"/>
<dbReference type="EMBL" id="JAPFFI010000006">
    <property type="protein sequence ID" value="KAJ6391628.1"/>
    <property type="molecule type" value="Genomic_DNA"/>
</dbReference>
<evidence type="ECO:0000313" key="3">
    <source>
        <dbReference type="Proteomes" id="UP001141253"/>
    </source>
</evidence>
<keyword evidence="3" id="KW-1185">Reference proteome</keyword>